<reference evidence="18" key="1">
    <citation type="submission" date="2020-05" db="EMBL/GenBank/DDBJ databases">
        <authorList>
            <person name="Chiriac C."/>
            <person name="Salcher M."/>
            <person name="Ghai R."/>
            <person name="Kavagutti S V."/>
        </authorList>
    </citation>
    <scope>NUCLEOTIDE SEQUENCE</scope>
</reference>
<keyword evidence="7" id="KW-0132">Cell division</keyword>
<dbReference type="InterPro" id="IPR006094">
    <property type="entry name" value="Oxid_FAD_bind_N"/>
</dbReference>
<dbReference type="InterPro" id="IPR016166">
    <property type="entry name" value="FAD-bd_PCMH"/>
</dbReference>
<evidence type="ECO:0000259" key="17">
    <source>
        <dbReference type="PROSITE" id="PS51387"/>
    </source>
</evidence>
<keyword evidence="6" id="KW-0963">Cytoplasm</keyword>
<dbReference type="InterPro" id="IPR036318">
    <property type="entry name" value="FAD-bd_PCMH-like_sf"/>
</dbReference>
<dbReference type="AlphaFoldDB" id="A0A6J6S339"/>
<keyword evidence="14" id="KW-0131">Cell cycle</keyword>
<evidence type="ECO:0000256" key="8">
    <source>
        <dbReference type="ARBA" id="ARBA00022630"/>
    </source>
</evidence>
<dbReference type="GO" id="GO:0008360">
    <property type="term" value="P:regulation of cell shape"/>
    <property type="evidence" value="ECO:0007669"/>
    <property type="project" value="UniProtKB-KW"/>
</dbReference>
<keyword evidence="11" id="KW-0133">Cell shape</keyword>
<dbReference type="GO" id="GO:0005829">
    <property type="term" value="C:cytosol"/>
    <property type="evidence" value="ECO:0007669"/>
    <property type="project" value="TreeGrafter"/>
</dbReference>
<dbReference type="NCBIfam" id="TIGR00179">
    <property type="entry name" value="murB"/>
    <property type="match status" value="1"/>
</dbReference>
<keyword evidence="9" id="KW-0274">FAD</keyword>
<dbReference type="Gene3D" id="3.30.465.10">
    <property type="match status" value="1"/>
</dbReference>
<comment type="subcellular location">
    <subcellularLocation>
        <location evidence="3">Cytoplasm</location>
    </subcellularLocation>
</comment>
<comment type="function">
    <text evidence="2">Cell wall formation.</text>
</comment>
<organism evidence="18">
    <name type="scientific">freshwater metagenome</name>
    <dbReference type="NCBI Taxonomy" id="449393"/>
    <lineage>
        <taxon>unclassified sequences</taxon>
        <taxon>metagenomes</taxon>
        <taxon>ecological metagenomes</taxon>
    </lineage>
</organism>
<dbReference type="GO" id="GO:0071949">
    <property type="term" value="F:FAD binding"/>
    <property type="evidence" value="ECO:0007669"/>
    <property type="project" value="InterPro"/>
</dbReference>
<dbReference type="GO" id="GO:0051301">
    <property type="term" value="P:cell division"/>
    <property type="evidence" value="ECO:0007669"/>
    <property type="project" value="UniProtKB-KW"/>
</dbReference>
<keyword evidence="12" id="KW-0573">Peptidoglycan synthesis</keyword>
<evidence type="ECO:0000256" key="16">
    <source>
        <dbReference type="ARBA" id="ARBA00048914"/>
    </source>
</evidence>
<evidence type="ECO:0000256" key="12">
    <source>
        <dbReference type="ARBA" id="ARBA00022984"/>
    </source>
</evidence>
<feature type="domain" description="FAD-binding PCMH-type" evidence="17">
    <location>
        <begin position="13"/>
        <end position="183"/>
    </location>
</feature>
<evidence type="ECO:0000256" key="3">
    <source>
        <dbReference type="ARBA" id="ARBA00004496"/>
    </source>
</evidence>
<dbReference type="Gene3D" id="3.90.78.10">
    <property type="entry name" value="UDP-N-acetylenolpyruvoylglucosamine reductase, C-terminal domain"/>
    <property type="match status" value="1"/>
</dbReference>
<comment type="cofactor">
    <cofactor evidence="1">
        <name>FAD</name>
        <dbReference type="ChEBI" id="CHEBI:57692"/>
    </cofactor>
</comment>
<dbReference type="GO" id="GO:0071555">
    <property type="term" value="P:cell wall organization"/>
    <property type="evidence" value="ECO:0007669"/>
    <property type="project" value="UniProtKB-KW"/>
</dbReference>
<keyword evidence="15" id="KW-0961">Cell wall biogenesis/degradation</keyword>
<evidence type="ECO:0000313" key="18">
    <source>
        <dbReference type="EMBL" id="CAB4729400.1"/>
    </source>
</evidence>
<dbReference type="SUPFAM" id="SSF56194">
    <property type="entry name" value="Uridine diphospho-N-Acetylenolpyruvylglucosamine reductase, MurB, C-terminal domain"/>
    <property type="match status" value="1"/>
</dbReference>
<dbReference type="InterPro" id="IPR016167">
    <property type="entry name" value="FAD-bd_PCMH_sub1"/>
</dbReference>
<dbReference type="GO" id="GO:0008762">
    <property type="term" value="F:UDP-N-acetylmuramate dehydrogenase activity"/>
    <property type="evidence" value="ECO:0007669"/>
    <property type="project" value="UniProtKB-EC"/>
</dbReference>
<dbReference type="Pfam" id="PF02873">
    <property type="entry name" value="MurB_C"/>
    <property type="match status" value="1"/>
</dbReference>
<dbReference type="InterPro" id="IPR011601">
    <property type="entry name" value="MurB_C"/>
</dbReference>
<evidence type="ECO:0000256" key="10">
    <source>
        <dbReference type="ARBA" id="ARBA00022857"/>
    </source>
</evidence>
<keyword evidence="10" id="KW-0521">NADP</keyword>
<evidence type="ECO:0000256" key="15">
    <source>
        <dbReference type="ARBA" id="ARBA00023316"/>
    </source>
</evidence>
<sequence length="346" mass="35892">MTIRLADLTTLGVGGPAADFVLASSEAEIIDYVTSLDAAGQPLLLLGGGSNLVCGDAGFDGTVIAIGNRGIEARVDGNTVEISAAAGEPWDDLVAYAAGSEWAGIEALSGIPGLVGATPIQNVGAYGQEVSHTITRVRALDRRAGQVVELTAAECAFTYRGSAFKESPDRWVVLDVAFRLATDVESEVRYSQLADALGQQIGDPAGAQRVREAVLALRRAKGMILDPRDPDASSAGSFFTNPIVSDLVAASLPAECPRYPAVAGVKVSAAWLIEHAGVTRGWQARAGSRAAVSSKHSLAISNRGGATAAEVIELARSVRERVHAAYGVELTAEPRFVNCSLGPIEG</sequence>
<accession>A0A6J6S339</accession>
<evidence type="ECO:0000256" key="7">
    <source>
        <dbReference type="ARBA" id="ARBA00022618"/>
    </source>
</evidence>
<gene>
    <name evidence="18" type="ORF">UFOPK2786_00082</name>
</gene>
<proteinExistence type="inferred from homology"/>
<evidence type="ECO:0000256" key="9">
    <source>
        <dbReference type="ARBA" id="ARBA00022827"/>
    </source>
</evidence>
<dbReference type="Pfam" id="PF01565">
    <property type="entry name" value="FAD_binding_4"/>
    <property type="match status" value="1"/>
</dbReference>
<evidence type="ECO:0000256" key="6">
    <source>
        <dbReference type="ARBA" id="ARBA00022490"/>
    </source>
</evidence>
<dbReference type="InterPro" id="IPR016169">
    <property type="entry name" value="FAD-bd_PCMH_sub2"/>
</dbReference>
<keyword evidence="13" id="KW-0560">Oxidoreductase</keyword>
<evidence type="ECO:0000256" key="4">
    <source>
        <dbReference type="ARBA" id="ARBA00004752"/>
    </source>
</evidence>
<evidence type="ECO:0000256" key="2">
    <source>
        <dbReference type="ARBA" id="ARBA00003921"/>
    </source>
</evidence>
<name>A0A6J6S339_9ZZZZ</name>
<evidence type="ECO:0000256" key="13">
    <source>
        <dbReference type="ARBA" id="ARBA00023002"/>
    </source>
</evidence>
<dbReference type="UniPathway" id="UPA00219"/>
<dbReference type="GO" id="GO:0009252">
    <property type="term" value="P:peptidoglycan biosynthetic process"/>
    <property type="evidence" value="ECO:0007669"/>
    <property type="project" value="UniProtKB-UniPathway"/>
</dbReference>
<dbReference type="InterPro" id="IPR036635">
    <property type="entry name" value="MurB_C_sf"/>
</dbReference>
<dbReference type="Gene3D" id="3.30.43.10">
    <property type="entry name" value="Uridine Diphospho-n-acetylenolpyruvylglucosamine Reductase, domain 2"/>
    <property type="match status" value="1"/>
</dbReference>
<dbReference type="InterPro" id="IPR003170">
    <property type="entry name" value="MurB"/>
</dbReference>
<protein>
    <recommendedName>
        <fullName evidence="5">UDP-N-acetylmuramate dehydrogenase</fullName>
        <ecNumber evidence="5">1.3.1.98</ecNumber>
    </recommendedName>
</protein>
<dbReference type="HAMAP" id="MF_00037">
    <property type="entry name" value="MurB"/>
    <property type="match status" value="1"/>
</dbReference>
<evidence type="ECO:0000256" key="1">
    <source>
        <dbReference type="ARBA" id="ARBA00001974"/>
    </source>
</evidence>
<dbReference type="PROSITE" id="PS51387">
    <property type="entry name" value="FAD_PCMH"/>
    <property type="match status" value="1"/>
</dbReference>
<evidence type="ECO:0000256" key="5">
    <source>
        <dbReference type="ARBA" id="ARBA00012518"/>
    </source>
</evidence>
<evidence type="ECO:0000256" key="11">
    <source>
        <dbReference type="ARBA" id="ARBA00022960"/>
    </source>
</evidence>
<comment type="catalytic activity">
    <reaction evidence="16">
        <text>UDP-N-acetyl-alpha-D-muramate + NADP(+) = UDP-N-acetyl-3-O-(1-carboxyvinyl)-alpha-D-glucosamine + NADPH + H(+)</text>
        <dbReference type="Rhea" id="RHEA:12248"/>
        <dbReference type="ChEBI" id="CHEBI:15378"/>
        <dbReference type="ChEBI" id="CHEBI:57783"/>
        <dbReference type="ChEBI" id="CHEBI:58349"/>
        <dbReference type="ChEBI" id="CHEBI:68483"/>
        <dbReference type="ChEBI" id="CHEBI:70757"/>
        <dbReference type="EC" id="1.3.1.98"/>
    </reaction>
</comment>
<dbReference type="NCBIfam" id="NF010478">
    <property type="entry name" value="PRK13903.1"/>
    <property type="match status" value="1"/>
</dbReference>
<comment type="pathway">
    <text evidence="4">Cell wall biogenesis; peptidoglycan biosynthesis.</text>
</comment>
<dbReference type="EMBL" id="CAEZYW010000006">
    <property type="protein sequence ID" value="CAB4729400.1"/>
    <property type="molecule type" value="Genomic_DNA"/>
</dbReference>
<keyword evidence="8" id="KW-0285">Flavoprotein</keyword>
<dbReference type="EC" id="1.3.1.98" evidence="5"/>
<dbReference type="SUPFAM" id="SSF56176">
    <property type="entry name" value="FAD-binding/transporter-associated domain-like"/>
    <property type="match status" value="1"/>
</dbReference>
<dbReference type="PANTHER" id="PTHR21071">
    <property type="entry name" value="UDP-N-ACETYLENOLPYRUVOYLGLUCOSAMINE REDUCTASE"/>
    <property type="match status" value="1"/>
</dbReference>
<dbReference type="PANTHER" id="PTHR21071:SF4">
    <property type="entry name" value="UDP-N-ACETYLENOLPYRUVOYLGLUCOSAMINE REDUCTASE"/>
    <property type="match status" value="1"/>
</dbReference>
<evidence type="ECO:0000256" key="14">
    <source>
        <dbReference type="ARBA" id="ARBA00023306"/>
    </source>
</evidence>